<reference evidence="2" key="2">
    <citation type="submission" date="2019-02" db="EMBL/GenBank/DDBJ databases">
        <title>Granulicella sibirica sp. nov., a psychrotolerant acidobacterium isolated from an organic soil layer in forested tundra, West Siberia.</title>
        <authorList>
            <person name="Oshkin I.Y."/>
            <person name="Kulichevskaya I.S."/>
            <person name="Rijpstra W.I.C."/>
            <person name="Sinninghe Damste J.S."/>
            <person name="Rakitin A.L."/>
            <person name="Ravin N.V."/>
            <person name="Dedysh S.N."/>
        </authorList>
    </citation>
    <scope>NUCLEOTIDE SEQUENCE [LARGE SCALE GENOMIC DNA]</scope>
    <source>
        <strain evidence="2">AF10</strain>
    </source>
</reference>
<protein>
    <submittedName>
        <fullName evidence="1">Uncharacterized protein</fullName>
    </submittedName>
</protein>
<dbReference type="EMBL" id="RDSM01000001">
    <property type="protein sequence ID" value="RXH57395.1"/>
    <property type="molecule type" value="Genomic_DNA"/>
</dbReference>
<gene>
    <name evidence="1" type="ORF">GRAN_0705</name>
</gene>
<sequence>MLLVAAIGVAFFVVKQSPPRAARLLPEADGIAYVNLKPIRLATHLDKKPVPHSPDYQKFIDATGIVFERDLDSAAFAIHKMADPNGPNGPAAFSEVFVGHFDGKRLTEYLATIATSRETYAGHEIFTIPVGLPATVDAHMAATSRLLRVTQLSDDTIAASNAPTTEQIHAILDHHRASVNPFGGPTLLGGLYPEVPAFASVWGIGAIGLPFAEEGRVSVFGFHLPLADTTPFVASLRYTTGLHLRIEQIAATDADAERSVQKLRTLLMLVRQMQGLEAVGPAEESLAAFTDSLKIEQEKDRAILTAVIPIDLLRKLTSPKGRSGR</sequence>
<name>A0A4Q0T194_9BACT</name>
<comment type="caution">
    <text evidence="1">The sequence shown here is derived from an EMBL/GenBank/DDBJ whole genome shotgun (WGS) entry which is preliminary data.</text>
</comment>
<evidence type="ECO:0000313" key="2">
    <source>
        <dbReference type="Proteomes" id="UP000289437"/>
    </source>
</evidence>
<organism evidence="1 2">
    <name type="scientific">Granulicella sibirica</name>
    <dbReference type="NCBI Taxonomy" id="2479048"/>
    <lineage>
        <taxon>Bacteria</taxon>
        <taxon>Pseudomonadati</taxon>
        <taxon>Acidobacteriota</taxon>
        <taxon>Terriglobia</taxon>
        <taxon>Terriglobales</taxon>
        <taxon>Acidobacteriaceae</taxon>
        <taxon>Granulicella</taxon>
    </lineage>
</organism>
<accession>A0A4Q0T194</accession>
<proteinExistence type="predicted"/>
<keyword evidence="2" id="KW-1185">Reference proteome</keyword>
<dbReference type="Proteomes" id="UP000289437">
    <property type="component" value="Unassembled WGS sequence"/>
</dbReference>
<reference evidence="1 2" key="1">
    <citation type="submission" date="2018-11" db="EMBL/GenBank/DDBJ databases">
        <authorList>
            <person name="Mardanov A.V."/>
            <person name="Ravin N.V."/>
            <person name="Dedysh S.N."/>
        </authorList>
    </citation>
    <scope>NUCLEOTIDE SEQUENCE [LARGE SCALE GENOMIC DNA]</scope>
    <source>
        <strain evidence="1 2">AF10</strain>
    </source>
</reference>
<dbReference type="AlphaFoldDB" id="A0A4Q0T194"/>
<evidence type="ECO:0000313" key="1">
    <source>
        <dbReference type="EMBL" id="RXH57395.1"/>
    </source>
</evidence>